<keyword evidence="3" id="KW-1185">Reference proteome</keyword>
<protein>
    <submittedName>
        <fullName evidence="2">Uncharacterized protein</fullName>
    </submittedName>
</protein>
<evidence type="ECO:0000313" key="2">
    <source>
        <dbReference type="EMBL" id="CAD6198073.1"/>
    </source>
</evidence>
<comment type="caution">
    <text evidence="2">The sequence shown here is derived from an EMBL/GenBank/DDBJ whole genome shotgun (WGS) entry which is preliminary data.</text>
</comment>
<organism evidence="2 3">
    <name type="scientific">Caenorhabditis auriculariae</name>
    <dbReference type="NCBI Taxonomy" id="2777116"/>
    <lineage>
        <taxon>Eukaryota</taxon>
        <taxon>Metazoa</taxon>
        <taxon>Ecdysozoa</taxon>
        <taxon>Nematoda</taxon>
        <taxon>Chromadorea</taxon>
        <taxon>Rhabditida</taxon>
        <taxon>Rhabditina</taxon>
        <taxon>Rhabditomorpha</taxon>
        <taxon>Rhabditoidea</taxon>
        <taxon>Rhabditidae</taxon>
        <taxon>Peloderinae</taxon>
        <taxon>Caenorhabditis</taxon>
    </lineage>
</organism>
<evidence type="ECO:0000313" key="3">
    <source>
        <dbReference type="Proteomes" id="UP000835052"/>
    </source>
</evidence>
<evidence type="ECO:0000256" key="1">
    <source>
        <dbReference type="SAM" id="MobiDB-lite"/>
    </source>
</evidence>
<gene>
    <name evidence="2" type="ORF">CAUJ_LOCUS13980</name>
</gene>
<accession>A0A8S1HUZ6</accession>
<dbReference type="Proteomes" id="UP000835052">
    <property type="component" value="Unassembled WGS sequence"/>
</dbReference>
<proteinExistence type="predicted"/>
<reference evidence="2" key="1">
    <citation type="submission" date="2020-10" db="EMBL/GenBank/DDBJ databases">
        <authorList>
            <person name="Kikuchi T."/>
        </authorList>
    </citation>
    <scope>NUCLEOTIDE SEQUENCE</scope>
    <source>
        <strain evidence="2">NKZ352</strain>
    </source>
</reference>
<feature type="region of interest" description="Disordered" evidence="1">
    <location>
        <begin position="68"/>
        <end position="89"/>
    </location>
</feature>
<sequence>MIGRGKYWSDLRGFAGRDTNQATTSSSHFGFAVATLRRTLSGHNVFFERNSPTECDLTSLVRHSPSKCPSRQSNCATGGANVDETLAPK</sequence>
<name>A0A8S1HUZ6_9PELO</name>
<dbReference type="EMBL" id="CAJGYM010000114">
    <property type="protein sequence ID" value="CAD6198073.1"/>
    <property type="molecule type" value="Genomic_DNA"/>
</dbReference>
<dbReference type="AlphaFoldDB" id="A0A8S1HUZ6"/>